<feature type="compositionally biased region" description="Polar residues" evidence="14">
    <location>
        <begin position="237"/>
        <end position="256"/>
    </location>
</feature>
<evidence type="ECO:0000256" key="3">
    <source>
        <dbReference type="ARBA" id="ARBA00006274"/>
    </source>
</evidence>
<dbReference type="EMBL" id="JAAWVO010054658">
    <property type="protein sequence ID" value="MBN3321345.1"/>
    <property type="molecule type" value="Genomic_DNA"/>
</dbReference>
<keyword evidence="9" id="KW-0804">Transcription</keyword>
<dbReference type="GO" id="GO:0005856">
    <property type="term" value="C:cytoskeleton"/>
    <property type="evidence" value="ECO:0007669"/>
    <property type="project" value="TreeGrafter"/>
</dbReference>
<dbReference type="InterPro" id="IPR036409">
    <property type="entry name" value="Aldolase_II/adducin_N_sf"/>
</dbReference>
<evidence type="ECO:0000256" key="1">
    <source>
        <dbReference type="ARBA" id="ARBA00004123"/>
    </source>
</evidence>
<feature type="domain" description="BHLH" evidence="15">
    <location>
        <begin position="42"/>
        <end position="94"/>
    </location>
</feature>
<protein>
    <recommendedName>
        <fullName evidence="12">Factor in the germline alpha</fullName>
    </recommendedName>
    <alternativeName>
        <fullName evidence="13">Transcription factor FIGa</fullName>
    </alternativeName>
</protein>
<dbReference type="Gene3D" id="4.10.280.10">
    <property type="entry name" value="Helix-loop-helix DNA-binding domain"/>
    <property type="match status" value="1"/>
</dbReference>
<evidence type="ECO:0000256" key="11">
    <source>
        <dbReference type="ARBA" id="ARBA00065083"/>
    </source>
</evidence>
<evidence type="ECO:0000256" key="9">
    <source>
        <dbReference type="ARBA" id="ARBA00023163"/>
    </source>
</evidence>
<keyword evidence="17" id="KW-1185">Reference proteome</keyword>
<keyword evidence="7" id="KW-0805">Transcription regulation</keyword>
<organism evidence="16 17">
    <name type="scientific">Atractosteus spatula</name>
    <name type="common">Alligator gar</name>
    <name type="synonym">Lepisosteus spatula</name>
    <dbReference type="NCBI Taxonomy" id="7917"/>
    <lineage>
        <taxon>Eukaryota</taxon>
        <taxon>Metazoa</taxon>
        <taxon>Chordata</taxon>
        <taxon>Craniata</taxon>
        <taxon>Vertebrata</taxon>
        <taxon>Euteleostomi</taxon>
        <taxon>Actinopterygii</taxon>
        <taxon>Neopterygii</taxon>
        <taxon>Holostei</taxon>
        <taxon>Semionotiformes</taxon>
        <taxon>Lepisosteidae</taxon>
        <taxon>Atractosteus</taxon>
    </lineage>
</organism>
<gene>
    <name evidence="16" type="primary">Add2</name>
    <name evidence="16" type="ORF">GTO95_0014551</name>
</gene>
<feature type="compositionally biased region" description="Low complexity" evidence="14">
    <location>
        <begin position="1091"/>
        <end position="1100"/>
    </location>
</feature>
<dbReference type="AlphaFoldDB" id="A0A8J7P114"/>
<dbReference type="PANTHER" id="PTHR10672:SF6">
    <property type="entry name" value="BETA-ADDUCIN"/>
    <property type="match status" value="1"/>
</dbReference>
<evidence type="ECO:0000256" key="10">
    <source>
        <dbReference type="ARBA" id="ARBA00023242"/>
    </source>
</evidence>
<dbReference type="FunFam" id="4.10.280.10:FF:000068">
    <property type="entry name" value="factor in the germline alpha"/>
    <property type="match status" value="1"/>
</dbReference>
<comment type="subcellular location">
    <subcellularLocation>
        <location evidence="2">Cell membrane</location>
        <topology evidence="2">Peripheral membrane protein</topology>
        <orientation evidence="2">Cytoplasmic side</orientation>
    </subcellularLocation>
    <subcellularLocation>
        <location evidence="1">Nucleus</location>
    </subcellularLocation>
</comment>
<dbReference type="Pfam" id="PF00596">
    <property type="entry name" value="Aldolase_II"/>
    <property type="match status" value="2"/>
</dbReference>
<dbReference type="PROSITE" id="PS50888">
    <property type="entry name" value="BHLH"/>
    <property type="match status" value="1"/>
</dbReference>
<keyword evidence="10" id="KW-0539">Nucleus</keyword>
<comment type="subunit">
    <text evidence="11">Heterodimer with TCF3/isoform E12.</text>
</comment>
<feature type="compositionally biased region" description="Basic and acidic residues" evidence="14">
    <location>
        <begin position="1072"/>
        <end position="1082"/>
    </location>
</feature>
<dbReference type="Proteomes" id="UP000736164">
    <property type="component" value="Unassembled WGS sequence"/>
</dbReference>
<dbReference type="InterPro" id="IPR011598">
    <property type="entry name" value="bHLH_dom"/>
</dbReference>
<dbReference type="SUPFAM" id="SSF47459">
    <property type="entry name" value="HLH, helix-loop-helix DNA-binding domain"/>
    <property type="match status" value="1"/>
</dbReference>
<evidence type="ECO:0000313" key="16">
    <source>
        <dbReference type="EMBL" id="MBN3321345.1"/>
    </source>
</evidence>
<feature type="compositionally biased region" description="Pro residues" evidence="14">
    <location>
        <begin position="947"/>
        <end position="960"/>
    </location>
</feature>
<evidence type="ECO:0000256" key="14">
    <source>
        <dbReference type="SAM" id="MobiDB-lite"/>
    </source>
</evidence>
<dbReference type="InterPro" id="IPR051017">
    <property type="entry name" value="Aldolase-II_Adducin_sf"/>
</dbReference>
<accession>A0A8J7P114</accession>
<dbReference type="InterPro" id="IPR036638">
    <property type="entry name" value="HLH_DNA-bd_sf"/>
</dbReference>
<sequence length="1126" mass="123206">MCDIMKATSGEDSLPVAAAITKFRRGHGAEYISTENWNDIVKKRQVANAKERQRIRNLNSMFSTLKTIVPLVPRDRKPSKVDTLRAASEYIRLLLAVLADTGGVQGLDGVVRTEGVSMTVPMITAGAPGGGGVLLGPEQGSRSELGGHSLLLHHCVMPAYIIQLPPEHSLQPESVATEGWSDKPASSWWCRQEDLIGYQHGAFAGVCGSAWAQASAAPCDDEHYLSASDTGLVFPSEDSSMNPLSPSSDHPVTMSTDALPEGPCSPSPCPSPSPHKESYIRRSSDSDPDFLRTRSAAPRLQQDFSMMEQKKRVSVILQSPVTGELVSNTNQQETKRSFREELESLIQEQIKKGNNSSNLWALRQIVEFMASHGAPASLPISPSSLMMVTPINDLQATEPGTLVKGERLMRCKLASVYRLLDLHGWAQLSSTYLTLRVSKEQEHFLIIPRGLSFSEVTASSLVKVNVLGELVERGSTALQVDTASFHLHSAVYSARPDVRCVLHLHTPATAASFREELESLIQEQIKKGNNSSNLWALRQIVEFMASHGAPASLPISPSSLMMVTPINDLQATEPGTLVKGERLMRCKLASVYRLLDLHGWAQLSSTYLTLRVSKEQEHFLIIPRGLSFSEVTASSLVKVNVLGELVERGSTALQVDTASFHLHSAVYSARPDVRCVLHLHTPATAAVLVLRNHGIVALGESVEEAFYRIYHIQAACEIQVSALCSAGGEQNLIQLDPEKQRPHQAGSVGWAGSTFGPLHKSRVGEHEFEALMRTMDNLGYRTGYAYRHPVLLERVKPRSEVEIPATVTAFSFEEDGVPRPALRHHTQKQQQEKTRWLNTPNSYLRISQDQASPGTKTTWLRAEEVKLSSGTAIKIENPNQFVPLFTNPQEVLETRNKIREQNRQDVKWAGPQSQLLASVIADKSRSPSADADLALAGTREESAQGPQEPPPPPEPEPPNPFSQLTDQELEEYKREVQRKQQLGQDGAEEQLVNETETPPAKSPPTSPAKTPVTSPSKTPPTVCLCEDKEGKTTDVSKVAADGPPAVVLNGKEEEQGAEQELQKGMQQLSTRAETEAPPRGKTDAPPSAPTLSPEGSPSKSPSKKKKKFKAPSFLKKSKKQKEKAEA</sequence>
<keyword evidence="6" id="KW-0896">Oogenesis</keyword>
<proteinExistence type="inferred from homology"/>
<reference evidence="16" key="1">
    <citation type="journal article" date="2021" name="Cell">
        <title>Tracing the genetic footprints of vertebrate landing in non-teleost ray-finned fishes.</title>
        <authorList>
            <person name="Bi X."/>
            <person name="Wang K."/>
            <person name="Yang L."/>
            <person name="Pan H."/>
            <person name="Jiang H."/>
            <person name="Wei Q."/>
            <person name="Fang M."/>
            <person name="Yu H."/>
            <person name="Zhu C."/>
            <person name="Cai Y."/>
            <person name="He Y."/>
            <person name="Gan X."/>
            <person name="Zeng H."/>
            <person name="Yu D."/>
            <person name="Zhu Y."/>
            <person name="Jiang H."/>
            <person name="Qiu Q."/>
            <person name="Yang H."/>
            <person name="Zhang Y.E."/>
            <person name="Wang W."/>
            <person name="Zhu M."/>
            <person name="He S."/>
            <person name="Zhang G."/>
        </authorList>
    </citation>
    <scope>NUCLEOTIDE SEQUENCE</scope>
    <source>
        <strain evidence="16">Allg_001</strain>
    </source>
</reference>
<feature type="compositionally biased region" description="Basic and acidic residues" evidence="14">
    <location>
        <begin position="1025"/>
        <end position="1034"/>
    </location>
</feature>
<dbReference type="PANTHER" id="PTHR10672">
    <property type="entry name" value="ADDUCIN"/>
    <property type="match status" value="1"/>
</dbReference>
<dbReference type="Gene3D" id="3.40.225.10">
    <property type="entry name" value="Class II aldolase/adducin N-terminal domain"/>
    <property type="match status" value="3"/>
</dbReference>
<feature type="compositionally biased region" description="Pro residues" evidence="14">
    <location>
        <begin position="263"/>
        <end position="273"/>
    </location>
</feature>
<dbReference type="GO" id="GO:1990837">
    <property type="term" value="F:sequence-specific double-stranded DNA binding"/>
    <property type="evidence" value="ECO:0007669"/>
    <property type="project" value="UniProtKB-ARBA"/>
</dbReference>
<comment type="similarity">
    <text evidence="3">Belongs to the aldolase class II family. Adducin subfamily.</text>
</comment>
<evidence type="ECO:0000256" key="6">
    <source>
        <dbReference type="ARBA" id="ARBA00022943"/>
    </source>
</evidence>
<comment type="caution">
    <text evidence="16">The sequence shown here is derived from an EMBL/GenBank/DDBJ whole genome shotgun (WGS) entry which is preliminary data.</text>
</comment>
<dbReference type="Pfam" id="PF00010">
    <property type="entry name" value="HLH"/>
    <property type="match status" value="1"/>
</dbReference>
<evidence type="ECO:0000256" key="7">
    <source>
        <dbReference type="ARBA" id="ARBA00023015"/>
    </source>
</evidence>
<dbReference type="SMART" id="SM00353">
    <property type="entry name" value="HLH"/>
    <property type="match status" value="1"/>
</dbReference>
<dbReference type="CDD" id="cd11422">
    <property type="entry name" value="bHLH_TS_FIGLA"/>
    <property type="match status" value="1"/>
</dbReference>
<keyword evidence="4" id="KW-0217">Developmental protein</keyword>
<evidence type="ECO:0000256" key="12">
    <source>
        <dbReference type="ARBA" id="ARBA00071496"/>
    </source>
</evidence>
<feature type="compositionally biased region" description="Basic residues" evidence="14">
    <location>
        <begin position="1101"/>
        <end position="1126"/>
    </location>
</feature>
<feature type="region of interest" description="Disordered" evidence="14">
    <location>
        <begin position="937"/>
        <end position="1126"/>
    </location>
</feature>
<feature type="region of interest" description="Disordered" evidence="14">
    <location>
        <begin position="235"/>
        <end position="291"/>
    </location>
</feature>
<evidence type="ECO:0000256" key="5">
    <source>
        <dbReference type="ARBA" id="ARBA00022782"/>
    </source>
</evidence>
<evidence type="ECO:0000259" key="15">
    <source>
        <dbReference type="PROSITE" id="PS50888"/>
    </source>
</evidence>
<dbReference type="SMART" id="SM01007">
    <property type="entry name" value="Aldolase_II"/>
    <property type="match status" value="2"/>
</dbReference>
<keyword evidence="8" id="KW-0238">DNA-binding</keyword>
<dbReference type="GO" id="GO:0005886">
    <property type="term" value="C:plasma membrane"/>
    <property type="evidence" value="ECO:0007669"/>
    <property type="project" value="UniProtKB-SubCell"/>
</dbReference>
<dbReference type="GO" id="GO:0051015">
    <property type="term" value="F:actin filament binding"/>
    <property type="evidence" value="ECO:0007669"/>
    <property type="project" value="TreeGrafter"/>
</dbReference>
<feature type="compositionally biased region" description="Low complexity" evidence="14">
    <location>
        <begin position="1007"/>
        <end position="1022"/>
    </location>
</feature>
<feature type="non-terminal residue" evidence="16">
    <location>
        <position position="1"/>
    </location>
</feature>
<evidence type="ECO:0000256" key="13">
    <source>
        <dbReference type="ARBA" id="ARBA00076899"/>
    </source>
</evidence>
<dbReference type="GO" id="GO:0014069">
    <property type="term" value="C:postsynaptic density"/>
    <property type="evidence" value="ECO:0007669"/>
    <property type="project" value="TreeGrafter"/>
</dbReference>
<dbReference type="GO" id="GO:0051016">
    <property type="term" value="P:barbed-end actin filament capping"/>
    <property type="evidence" value="ECO:0007669"/>
    <property type="project" value="TreeGrafter"/>
</dbReference>
<dbReference type="GO" id="GO:0005634">
    <property type="term" value="C:nucleus"/>
    <property type="evidence" value="ECO:0007669"/>
    <property type="project" value="UniProtKB-SubCell"/>
</dbReference>
<evidence type="ECO:0000313" key="17">
    <source>
        <dbReference type="Proteomes" id="UP000736164"/>
    </source>
</evidence>
<dbReference type="GO" id="GO:0046983">
    <property type="term" value="F:protein dimerization activity"/>
    <property type="evidence" value="ECO:0007669"/>
    <property type="project" value="InterPro"/>
</dbReference>
<evidence type="ECO:0000256" key="8">
    <source>
        <dbReference type="ARBA" id="ARBA00023125"/>
    </source>
</evidence>
<evidence type="ECO:0000256" key="4">
    <source>
        <dbReference type="ARBA" id="ARBA00022473"/>
    </source>
</evidence>
<feature type="compositionally biased region" description="Basic and acidic residues" evidence="14">
    <location>
        <begin position="274"/>
        <end position="291"/>
    </location>
</feature>
<dbReference type="InterPro" id="IPR001303">
    <property type="entry name" value="Aldolase_II/adducin_N"/>
</dbReference>
<keyword evidence="5" id="KW-0221">Differentiation</keyword>
<feature type="non-terminal residue" evidence="16">
    <location>
        <position position="1126"/>
    </location>
</feature>
<name>A0A8J7P114_ATRSP</name>
<dbReference type="SUPFAM" id="SSF53639">
    <property type="entry name" value="AraD/HMP-PK domain-like"/>
    <property type="match status" value="2"/>
</dbReference>
<dbReference type="GO" id="GO:0048477">
    <property type="term" value="P:oogenesis"/>
    <property type="evidence" value="ECO:0007669"/>
    <property type="project" value="UniProtKB-KW"/>
</dbReference>
<evidence type="ECO:0000256" key="2">
    <source>
        <dbReference type="ARBA" id="ARBA00004413"/>
    </source>
</evidence>